<dbReference type="InParanoid" id="E2B9I0"/>
<dbReference type="AlphaFoldDB" id="E2B9I0"/>
<evidence type="ECO:0000313" key="1">
    <source>
        <dbReference type="EMBL" id="EFN87663.1"/>
    </source>
</evidence>
<dbReference type="EMBL" id="GL446527">
    <property type="protein sequence ID" value="EFN87663.1"/>
    <property type="molecule type" value="Genomic_DNA"/>
</dbReference>
<dbReference type="Proteomes" id="UP000008237">
    <property type="component" value="Unassembled WGS sequence"/>
</dbReference>
<name>E2B9I0_HARSA</name>
<accession>E2B9I0</accession>
<protein>
    <submittedName>
        <fullName evidence="1">Uncharacterized protein</fullName>
    </submittedName>
</protein>
<proteinExistence type="predicted"/>
<sequence>MQNIHENSHCCDTRLATIRYPIGESVSAGTIFVSSKRTLLLDVGHCISHPKGTSEFNILSSLAGRWDHKFETTPKVTNCLVNMADGTILFRGT</sequence>
<gene>
    <name evidence="1" type="ORF">EAI_09500</name>
</gene>
<keyword evidence="2" id="KW-1185">Reference proteome</keyword>
<reference evidence="1 2" key="1">
    <citation type="journal article" date="2010" name="Science">
        <title>Genomic comparison of the ants Camponotus floridanus and Harpegnathos saltator.</title>
        <authorList>
            <person name="Bonasio R."/>
            <person name="Zhang G."/>
            <person name="Ye C."/>
            <person name="Mutti N.S."/>
            <person name="Fang X."/>
            <person name="Qin N."/>
            <person name="Donahue G."/>
            <person name="Yang P."/>
            <person name="Li Q."/>
            <person name="Li C."/>
            <person name="Zhang P."/>
            <person name="Huang Z."/>
            <person name="Berger S.L."/>
            <person name="Reinberg D."/>
            <person name="Wang J."/>
            <person name="Liebig J."/>
        </authorList>
    </citation>
    <scope>NUCLEOTIDE SEQUENCE [LARGE SCALE GENOMIC DNA]</scope>
    <source>
        <strain evidence="1 2">R22 G/1</strain>
    </source>
</reference>
<organism evidence="2">
    <name type="scientific">Harpegnathos saltator</name>
    <name type="common">Jerdon's jumping ant</name>
    <dbReference type="NCBI Taxonomy" id="610380"/>
    <lineage>
        <taxon>Eukaryota</taxon>
        <taxon>Metazoa</taxon>
        <taxon>Ecdysozoa</taxon>
        <taxon>Arthropoda</taxon>
        <taxon>Hexapoda</taxon>
        <taxon>Insecta</taxon>
        <taxon>Pterygota</taxon>
        <taxon>Neoptera</taxon>
        <taxon>Endopterygota</taxon>
        <taxon>Hymenoptera</taxon>
        <taxon>Apocrita</taxon>
        <taxon>Aculeata</taxon>
        <taxon>Formicoidea</taxon>
        <taxon>Formicidae</taxon>
        <taxon>Ponerinae</taxon>
        <taxon>Ponerini</taxon>
        <taxon>Harpegnathos</taxon>
    </lineage>
</organism>
<evidence type="ECO:0000313" key="2">
    <source>
        <dbReference type="Proteomes" id="UP000008237"/>
    </source>
</evidence>